<dbReference type="STRING" id="395493.BegalDRAFT_0034"/>
<dbReference type="eggNOG" id="COG2908">
    <property type="taxonomic scope" value="Bacteria"/>
</dbReference>
<evidence type="ECO:0000256" key="2">
    <source>
        <dbReference type="ARBA" id="ARBA00022516"/>
    </source>
</evidence>
<comment type="similarity">
    <text evidence="10">Belongs to the LpxH family.</text>
</comment>
<feature type="binding site" evidence="10">
    <location>
        <position position="41"/>
    </location>
    <ligand>
        <name>Mn(2+)</name>
        <dbReference type="ChEBI" id="CHEBI:29035"/>
        <label>1</label>
    </ligand>
</feature>
<feature type="binding site" evidence="10">
    <location>
        <position position="196"/>
    </location>
    <ligand>
        <name>substrate</name>
    </ligand>
</feature>
<keyword evidence="2 10" id="KW-0444">Lipid biosynthesis</keyword>
<protein>
    <recommendedName>
        <fullName evidence="10">UDP-2,3-diacylglucosamine hydrolase</fullName>
        <ecNumber evidence="10">3.6.1.54</ecNumber>
    </recommendedName>
    <alternativeName>
        <fullName evidence="10">UDP-2,3-diacylglucosamine diphosphatase</fullName>
    </alternativeName>
</protein>
<dbReference type="GO" id="GO:0008758">
    <property type="term" value="F:UDP-2,3-diacylglucosamine hydrolase activity"/>
    <property type="evidence" value="ECO:0007669"/>
    <property type="project" value="UniProtKB-UniRule"/>
</dbReference>
<feature type="binding site" evidence="10">
    <location>
        <position position="115"/>
    </location>
    <ligand>
        <name>Mn(2+)</name>
        <dbReference type="ChEBI" id="CHEBI:29035"/>
        <label>2</label>
    </ligand>
</feature>
<name>I3CBG8_9GAMM</name>
<evidence type="ECO:0000256" key="6">
    <source>
        <dbReference type="ARBA" id="ARBA00022801"/>
    </source>
</evidence>
<gene>
    <name evidence="10" type="primary">lpxH</name>
    <name evidence="12" type="ORF">BegalDRAFT_0034</name>
</gene>
<feature type="binding site" evidence="10">
    <location>
        <position position="8"/>
    </location>
    <ligand>
        <name>Mn(2+)</name>
        <dbReference type="ChEBI" id="CHEBI:29035"/>
        <label>1</label>
    </ligand>
</feature>
<dbReference type="HAMAP" id="MF_00575">
    <property type="entry name" value="LpxH"/>
    <property type="match status" value="1"/>
</dbReference>
<comment type="caution">
    <text evidence="10">Lacks conserved residue(s) required for the propagation of feature annotation.</text>
</comment>
<feature type="binding site" evidence="10">
    <location>
        <position position="165"/>
    </location>
    <ligand>
        <name>substrate</name>
    </ligand>
</feature>
<evidence type="ECO:0000256" key="9">
    <source>
        <dbReference type="ARBA" id="ARBA00023211"/>
    </source>
</evidence>
<dbReference type="InterPro" id="IPR010138">
    <property type="entry name" value="UDP-diacylglucosamine_Hdrlase"/>
</dbReference>
<organism evidence="12 13">
    <name type="scientific">Beggiatoa alba B18LD</name>
    <dbReference type="NCBI Taxonomy" id="395493"/>
    <lineage>
        <taxon>Bacteria</taxon>
        <taxon>Pseudomonadati</taxon>
        <taxon>Pseudomonadota</taxon>
        <taxon>Gammaproteobacteria</taxon>
        <taxon>Thiotrichales</taxon>
        <taxon>Thiotrichaceae</taxon>
        <taxon>Beggiatoa</taxon>
    </lineage>
</organism>
<evidence type="ECO:0000313" key="13">
    <source>
        <dbReference type="Proteomes" id="UP000005744"/>
    </source>
</evidence>
<dbReference type="GO" id="GO:0019897">
    <property type="term" value="C:extrinsic component of plasma membrane"/>
    <property type="evidence" value="ECO:0007669"/>
    <property type="project" value="UniProtKB-UniRule"/>
</dbReference>
<dbReference type="OrthoDB" id="9783283at2"/>
<evidence type="ECO:0000256" key="1">
    <source>
        <dbReference type="ARBA" id="ARBA00022475"/>
    </source>
</evidence>
<evidence type="ECO:0000256" key="4">
    <source>
        <dbReference type="ARBA" id="ARBA00022556"/>
    </source>
</evidence>
<dbReference type="SUPFAM" id="SSF56300">
    <property type="entry name" value="Metallo-dependent phosphatases"/>
    <property type="match status" value="1"/>
</dbReference>
<keyword evidence="4 10" id="KW-0441">Lipid A biosynthesis</keyword>
<feature type="binding site" evidence="10">
    <location>
        <begin position="79"/>
        <end position="80"/>
    </location>
    <ligand>
        <name>substrate</name>
    </ligand>
</feature>
<dbReference type="GO" id="GO:0030145">
    <property type="term" value="F:manganese ion binding"/>
    <property type="evidence" value="ECO:0007669"/>
    <property type="project" value="UniProtKB-UniRule"/>
</dbReference>
<comment type="pathway">
    <text evidence="10">Glycolipid biosynthesis; lipid IV(A) biosynthesis; lipid IV(A) from (3R)-3-hydroxytetradecanoyl-[acyl-carrier-protein] and UDP-N-acetyl-alpha-D-glucosamine: step 4/6.</text>
</comment>
<proteinExistence type="inferred from homology"/>
<dbReference type="RefSeq" id="WP_002682466.1">
    <property type="nucleotide sequence ID" value="NZ_JH600070.1"/>
</dbReference>
<keyword evidence="9 10" id="KW-0464">Manganese</keyword>
<dbReference type="PANTHER" id="PTHR34990:SF1">
    <property type="entry name" value="UDP-2,3-DIACYLGLUCOSAMINE HYDROLASE"/>
    <property type="match status" value="1"/>
</dbReference>
<dbReference type="EC" id="3.6.1.54" evidence="10"/>
<dbReference type="PANTHER" id="PTHR34990">
    <property type="entry name" value="UDP-2,3-DIACYLGLUCOSAMINE HYDROLASE-RELATED"/>
    <property type="match status" value="1"/>
</dbReference>
<reference evidence="12 13" key="1">
    <citation type="submission" date="2011-11" db="EMBL/GenBank/DDBJ databases">
        <title>Improved High-Quality Draft sequence of Beggiatoa alba B18lD.</title>
        <authorList>
            <consortium name="US DOE Joint Genome Institute"/>
            <person name="Lucas S."/>
            <person name="Han J."/>
            <person name="Lapidus A."/>
            <person name="Cheng J.-F."/>
            <person name="Goodwin L."/>
            <person name="Pitluck S."/>
            <person name="Peters L."/>
            <person name="Mikhailova N."/>
            <person name="Held B."/>
            <person name="Detter J.C."/>
            <person name="Han C."/>
            <person name="Tapia R."/>
            <person name="Land M."/>
            <person name="Hauser L."/>
            <person name="Kyrpides N."/>
            <person name="Ivanova N."/>
            <person name="Pagani I."/>
            <person name="Samuel K."/>
            <person name="Teske A."/>
            <person name="Mueller J."/>
            <person name="Woyke T."/>
        </authorList>
    </citation>
    <scope>NUCLEOTIDE SEQUENCE [LARGE SCALE GENOMIC DNA]</scope>
    <source>
        <strain evidence="12 13">B18LD</strain>
    </source>
</reference>
<feature type="binding site" evidence="10">
    <location>
        <position position="161"/>
    </location>
    <ligand>
        <name>substrate</name>
    </ligand>
</feature>
<feature type="binding site" evidence="10">
    <location>
        <position position="123"/>
    </location>
    <ligand>
        <name>substrate</name>
    </ligand>
</feature>
<keyword evidence="13" id="KW-1185">Reference proteome</keyword>
<evidence type="ECO:0000256" key="3">
    <source>
        <dbReference type="ARBA" id="ARBA00022519"/>
    </source>
</evidence>
<evidence type="ECO:0000256" key="5">
    <source>
        <dbReference type="ARBA" id="ARBA00022723"/>
    </source>
</evidence>
<dbReference type="InterPro" id="IPR004843">
    <property type="entry name" value="Calcineurin-like_PHP"/>
</dbReference>
<comment type="subcellular location">
    <subcellularLocation>
        <location evidence="10">Cell inner membrane</location>
        <topology evidence="10">Peripheral membrane protein</topology>
        <orientation evidence="10">Cytoplasmic side</orientation>
    </subcellularLocation>
</comment>
<comment type="function">
    <text evidence="10">Hydrolyzes the pyrophosphate bond of UDP-2,3-diacylglucosamine to yield 2,3-diacylglucosamine 1-phosphate (lipid X) and UMP by catalyzing the attack of water at the alpha-P atom. Involved in the biosynthesis of lipid A, a phosphorylated glycolipid that anchors the lipopolysaccharide to the outer membrane of the cell.</text>
</comment>
<feature type="binding site" evidence="10">
    <location>
        <position position="198"/>
    </location>
    <ligand>
        <name>Mn(2+)</name>
        <dbReference type="ChEBI" id="CHEBI:29035"/>
        <label>1</label>
    </ligand>
</feature>
<dbReference type="Gene3D" id="3.60.21.10">
    <property type="match status" value="1"/>
</dbReference>
<dbReference type="InterPro" id="IPR043461">
    <property type="entry name" value="LpxH-like"/>
</dbReference>
<comment type="cofactor">
    <cofactor evidence="10">
        <name>Mn(2+)</name>
        <dbReference type="ChEBI" id="CHEBI:29035"/>
    </cofactor>
    <text evidence="10">Binds 2 Mn(2+) ions per subunit in a binuclear metal center.</text>
</comment>
<dbReference type="NCBIfam" id="TIGR01854">
    <property type="entry name" value="lipid_A_lpxH"/>
    <property type="match status" value="1"/>
</dbReference>
<dbReference type="UniPathway" id="UPA00359">
    <property type="reaction ID" value="UER00480"/>
</dbReference>
<dbReference type="GO" id="GO:0009245">
    <property type="term" value="P:lipid A biosynthetic process"/>
    <property type="evidence" value="ECO:0007669"/>
    <property type="project" value="UniProtKB-UniRule"/>
</dbReference>
<evidence type="ECO:0000256" key="7">
    <source>
        <dbReference type="ARBA" id="ARBA00023098"/>
    </source>
</evidence>
<dbReference type="CDD" id="cd07398">
    <property type="entry name" value="MPP_YbbF-LpxH"/>
    <property type="match status" value="1"/>
</dbReference>
<feature type="domain" description="Calcineurin-like phosphoesterase" evidence="11">
    <location>
        <begin position="3"/>
        <end position="200"/>
    </location>
</feature>
<evidence type="ECO:0000259" key="11">
    <source>
        <dbReference type="Pfam" id="PF00149"/>
    </source>
</evidence>
<keyword evidence="3 10" id="KW-0997">Cell inner membrane</keyword>
<keyword evidence="7 10" id="KW-0443">Lipid metabolism</keyword>
<dbReference type="GO" id="GO:0005737">
    <property type="term" value="C:cytoplasm"/>
    <property type="evidence" value="ECO:0007669"/>
    <property type="project" value="InterPro"/>
</dbReference>
<feature type="binding site" evidence="10">
    <location>
        <position position="196"/>
    </location>
    <ligand>
        <name>Mn(2+)</name>
        <dbReference type="ChEBI" id="CHEBI:29035"/>
        <label>2</label>
    </ligand>
</feature>
<dbReference type="Proteomes" id="UP000005744">
    <property type="component" value="Unassembled WGS sequence"/>
</dbReference>
<feature type="binding site" evidence="10">
    <location>
        <position position="41"/>
    </location>
    <ligand>
        <name>Mn(2+)</name>
        <dbReference type="ChEBI" id="CHEBI:29035"/>
        <label>2</label>
    </ligand>
</feature>
<keyword evidence="1 10" id="KW-1003">Cell membrane</keyword>
<keyword evidence="8 10" id="KW-0472">Membrane</keyword>
<evidence type="ECO:0000256" key="8">
    <source>
        <dbReference type="ARBA" id="ARBA00023136"/>
    </source>
</evidence>
<keyword evidence="6 10" id="KW-0378">Hydrolase</keyword>
<comment type="catalytic activity">
    <reaction evidence="10">
        <text>UDP-2-N,3-O-bis[(3R)-3-hydroxytetradecanoyl]-alpha-D-glucosamine + H2O = 2-N,3-O-bis[(3R)-3-hydroxytetradecanoyl]-alpha-D-glucosaminyl 1-phosphate + UMP + 2 H(+)</text>
        <dbReference type="Rhea" id="RHEA:25213"/>
        <dbReference type="ChEBI" id="CHEBI:15377"/>
        <dbReference type="ChEBI" id="CHEBI:15378"/>
        <dbReference type="ChEBI" id="CHEBI:57865"/>
        <dbReference type="ChEBI" id="CHEBI:57957"/>
        <dbReference type="ChEBI" id="CHEBI:78847"/>
        <dbReference type="EC" id="3.6.1.54"/>
    </reaction>
</comment>
<dbReference type="EMBL" id="JH600070">
    <property type="protein sequence ID" value="EIJ40961.1"/>
    <property type="molecule type" value="Genomic_DNA"/>
</dbReference>
<keyword evidence="5 10" id="KW-0479">Metal-binding</keyword>
<evidence type="ECO:0000313" key="12">
    <source>
        <dbReference type="EMBL" id="EIJ40961.1"/>
    </source>
</evidence>
<dbReference type="Pfam" id="PF00149">
    <property type="entry name" value="Metallophos"/>
    <property type="match status" value="1"/>
</dbReference>
<dbReference type="InterPro" id="IPR029052">
    <property type="entry name" value="Metallo-depent_PP-like"/>
</dbReference>
<evidence type="ECO:0000256" key="10">
    <source>
        <dbReference type="HAMAP-Rule" id="MF_00575"/>
    </source>
</evidence>
<dbReference type="AlphaFoldDB" id="I3CBG8"/>
<sequence length="242" mass="28141">METLFIADLHLSPEKTDLAARFQHFLNQRAVKAQALYILGDLFEAWLGDDEEHIFYHNILKQLQQLTEQGVPVTVLHGNRDFLLSTRFAQQTGCQLIEADSLQITLYGTPTLLMHGDTLCTLDHAYQTFRQQVRNPLWQKTFLTYPLAQRRLIAQQARQESQNYQQQTENSIMDVTPTEVVKILEQAKLQHLIHGHTHRPAIHHLTANQQPAYRYVVGDWQTTQAMILVCRPNDWQLENYMP</sequence>
<dbReference type="NCBIfam" id="NF003743">
    <property type="entry name" value="PRK05340.1"/>
    <property type="match status" value="1"/>
</dbReference>
<feature type="binding site" evidence="10">
    <location>
        <position position="10"/>
    </location>
    <ligand>
        <name>Mn(2+)</name>
        <dbReference type="ChEBI" id="CHEBI:29035"/>
        <label>1</label>
    </ligand>
</feature>
<feature type="binding site" evidence="10">
    <location>
        <position position="79"/>
    </location>
    <ligand>
        <name>Mn(2+)</name>
        <dbReference type="ChEBI" id="CHEBI:29035"/>
        <label>2</label>
    </ligand>
</feature>
<accession>I3CBG8</accession>
<dbReference type="HOGENOM" id="CLU_074586_0_0_6"/>